<proteinExistence type="predicted"/>
<dbReference type="Proteomes" id="UP001138751">
    <property type="component" value="Unassembled WGS sequence"/>
</dbReference>
<evidence type="ECO:0000256" key="1">
    <source>
        <dbReference type="ARBA" id="ARBA00004308"/>
    </source>
</evidence>
<evidence type="ECO:0000256" key="2">
    <source>
        <dbReference type="ARBA" id="ARBA00022448"/>
    </source>
</evidence>
<evidence type="ECO:0000313" key="8">
    <source>
        <dbReference type="Proteomes" id="UP001138751"/>
    </source>
</evidence>
<gene>
    <name evidence="7" type="ORF">GXW76_13880</name>
</gene>
<organism evidence="7 8">
    <name type="scientific">Neoroseomonas soli</name>
    <dbReference type="NCBI Taxonomy" id="1081025"/>
    <lineage>
        <taxon>Bacteria</taxon>
        <taxon>Pseudomonadati</taxon>
        <taxon>Pseudomonadota</taxon>
        <taxon>Alphaproteobacteria</taxon>
        <taxon>Acetobacterales</taxon>
        <taxon>Acetobacteraceae</taxon>
        <taxon>Neoroseomonas</taxon>
    </lineage>
</organism>
<evidence type="ECO:0000313" key="7">
    <source>
        <dbReference type="EMBL" id="MBR0672267.1"/>
    </source>
</evidence>
<evidence type="ECO:0000256" key="4">
    <source>
        <dbReference type="ARBA" id="ARBA00022519"/>
    </source>
</evidence>
<dbReference type="RefSeq" id="WP_211862688.1">
    <property type="nucleotide sequence ID" value="NZ_JAAEDM010000036.1"/>
</dbReference>
<dbReference type="AlphaFoldDB" id="A0A9X9WYN8"/>
<reference evidence="7" key="2">
    <citation type="journal article" date="2021" name="Syst. Appl. Microbiol.">
        <title>Roseomonas hellenica sp. nov., isolated from roots of wild-growing Alkanna tinctoria.</title>
        <authorList>
            <person name="Rat A."/>
            <person name="Naranjo H.D."/>
            <person name="Lebbe L."/>
            <person name="Cnockaert M."/>
            <person name="Krigas N."/>
            <person name="Grigoriadou K."/>
            <person name="Maloupa E."/>
            <person name="Willems A."/>
        </authorList>
    </citation>
    <scope>NUCLEOTIDE SEQUENCE</scope>
    <source>
        <strain evidence="7">LMG 31231</strain>
    </source>
</reference>
<keyword evidence="2" id="KW-0813">Transport</keyword>
<evidence type="ECO:0000256" key="3">
    <source>
        <dbReference type="ARBA" id="ARBA00022475"/>
    </source>
</evidence>
<keyword evidence="8" id="KW-1185">Reference proteome</keyword>
<protein>
    <submittedName>
        <fullName evidence="7">ABC transporter substrate-binding protein</fullName>
    </submittedName>
</protein>
<sequence length="368" mass="38839">MPAPTIERPLRVGYVPLTDAAPLLLADALGLFARHGVPVVLSAEAGWAALRDKLAFGALHAAHLLGPLAIALAAGAGGLRRRLTITTGLARNGNTIVLSPALAAAIGPFAPPLDPRRFAEALHARAEEGLPPPTLAVVFPFSSHNYLLRHWLAAGGLDPDHDVRLVVVPPPRVARALTEGAIEGFCAGEPWGSQAVVTGAGRFVLATGDIWRDHPEKVLAFGESIAERDEEAVLSVTAAVIEAAAWLEDPANRPSAARILQERAFSELPLSTITAALEGRVAAAPGFSPQPIAAPMRFLAASRPRREEAAAWFSAMRRWGHAAAADAEALAPWRPDLWDRAAARFSPRPVTGRASPSPLLQMPLESDA</sequence>
<dbReference type="PANTHER" id="PTHR30024:SF43">
    <property type="entry name" value="BLL4572 PROTEIN"/>
    <property type="match status" value="1"/>
</dbReference>
<accession>A0A9X9WYN8</accession>
<comment type="subcellular location">
    <subcellularLocation>
        <location evidence="1">Endomembrane system</location>
    </subcellularLocation>
</comment>
<evidence type="ECO:0000256" key="5">
    <source>
        <dbReference type="ARBA" id="ARBA00023136"/>
    </source>
</evidence>
<dbReference type="EMBL" id="JAAEDM010000036">
    <property type="protein sequence ID" value="MBR0672267.1"/>
    <property type="molecule type" value="Genomic_DNA"/>
</dbReference>
<dbReference type="GO" id="GO:0012505">
    <property type="term" value="C:endomembrane system"/>
    <property type="evidence" value="ECO:0007669"/>
    <property type="project" value="UniProtKB-SubCell"/>
</dbReference>
<name>A0A9X9WYN8_9PROT</name>
<keyword evidence="4" id="KW-0997">Cell inner membrane</keyword>
<keyword evidence="3" id="KW-1003">Cell membrane</keyword>
<dbReference type="PANTHER" id="PTHR30024">
    <property type="entry name" value="ALIPHATIC SULFONATES-BINDING PROTEIN-RELATED"/>
    <property type="match status" value="1"/>
</dbReference>
<dbReference type="Pfam" id="PF13379">
    <property type="entry name" value="NMT1_2"/>
    <property type="match status" value="1"/>
</dbReference>
<comment type="caution">
    <text evidence="7">The sequence shown here is derived from an EMBL/GenBank/DDBJ whole genome shotgun (WGS) entry which is preliminary data.</text>
</comment>
<dbReference type="CDD" id="cd13553">
    <property type="entry name" value="PBP2_NrtA_CpmA_like"/>
    <property type="match status" value="1"/>
</dbReference>
<keyword evidence="5" id="KW-0472">Membrane</keyword>
<reference evidence="7" key="1">
    <citation type="submission" date="2020-01" db="EMBL/GenBank/DDBJ databases">
        <authorList>
            <person name="Rat A."/>
        </authorList>
    </citation>
    <scope>NUCLEOTIDE SEQUENCE</scope>
    <source>
        <strain evidence="7">LMG 31231</strain>
    </source>
</reference>
<feature type="region of interest" description="Disordered" evidence="6">
    <location>
        <begin position="345"/>
        <end position="368"/>
    </location>
</feature>
<dbReference type="SUPFAM" id="SSF53850">
    <property type="entry name" value="Periplasmic binding protein-like II"/>
    <property type="match status" value="1"/>
</dbReference>
<dbReference type="Gene3D" id="3.40.190.10">
    <property type="entry name" value="Periplasmic binding protein-like II"/>
    <property type="match status" value="2"/>
</dbReference>
<evidence type="ECO:0000256" key="6">
    <source>
        <dbReference type="SAM" id="MobiDB-lite"/>
    </source>
</evidence>
<dbReference type="InterPro" id="IPR044527">
    <property type="entry name" value="NrtA/CpmA_ABC-bd_dom"/>
</dbReference>